<dbReference type="InterPro" id="IPR000847">
    <property type="entry name" value="LysR_HTH_N"/>
</dbReference>
<protein>
    <submittedName>
        <fullName evidence="6">LysR family transcriptional regulator</fullName>
    </submittedName>
</protein>
<dbReference type="Gene3D" id="1.10.10.10">
    <property type="entry name" value="Winged helix-like DNA-binding domain superfamily/Winged helix DNA-binding domain"/>
    <property type="match status" value="1"/>
</dbReference>
<dbReference type="Pfam" id="PF00126">
    <property type="entry name" value="HTH_1"/>
    <property type="match status" value="1"/>
</dbReference>
<keyword evidence="3" id="KW-0238">DNA-binding</keyword>
<sequence>MTERQTNRPAAPLNLRQIEVFHAIMVTGSLSAAGRMLFVSQPAVSRTLASCEQRLGYELFERSGGRLIPTPEARRIFTETSEIYAKVRNVNELAHDLGRASADLVRIVSNSGPGIYLLPQAIIQVKEEFHARFQFAGMNTDLVVSHLLLGRADIGISLFPVSHPDLIHTEIGHANVVCIAPRKFKLREGAMLSANDVMALGLPIIGYAPQSALGQTLAQFFKTHGLDPVVDVEVNSPLDTCSMVTEGVGIGFVDSTCVTPSLLRDVAVFPLNPPLPLKLLALRSKTDALSAAAKRFLVCFKEAVREHQHAPAMSGRRG</sequence>
<dbReference type="GO" id="GO:0043565">
    <property type="term" value="F:sequence-specific DNA binding"/>
    <property type="evidence" value="ECO:0007669"/>
    <property type="project" value="TreeGrafter"/>
</dbReference>
<evidence type="ECO:0000256" key="2">
    <source>
        <dbReference type="ARBA" id="ARBA00023015"/>
    </source>
</evidence>
<comment type="similarity">
    <text evidence="1">Belongs to the LysR transcriptional regulatory family.</text>
</comment>
<dbReference type="RefSeq" id="WP_105558132.1">
    <property type="nucleotide sequence ID" value="NZ_JAOCKG010000007.1"/>
</dbReference>
<dbReference type="CDD" id="cd05466">
    <property type="entry name" value="PBP2_LTTR_substrate"/>
    <property type="match status" value="1"/>
</dbReference>
<evidence type="ECO:0000256" key="1">
    <source>
        <dbReference type="ARBA" id="ARBA00009437"/>
    </source>
</evidence>
<dbReference type="Gene3D" id="3.40.190.290">
    <property type="match status" value="1"/>
</dbReference>
<proteinExistence type="inferred from homology"/>
<dbReference type="PRINTS" id="PR00039">
    <property type="entry name" value="HTHLYSR"/>
</dbReference>
<evidence type="ECO:0000256" key="3">
    <source>
        <dbReference type="ARBA" id="ARBA00023125"/>
    </source>
</evidence>
<dbReference type="Pfam" id="PF03466">
    <property type="entry name" value="LysR_substrate"/>
    <property type="match status" value="1"/>
</dbReference>
<dbReference type="PROSITE" id="PS50931">
    <property type="entry name" value="HTH_LYSR"/>
    <property type="match status" value="1"/>
</dbReference>
<evidence type="ECO:0000259" key="5">
    <source>
        <dbReference type="PROSITE" id="PS50931"/>
    </source>
</evidence>
<feature type="domain" description="HTH lysR-type" evidence="5">
    <location>
        <begin position="13"/>
        <end position="70"/>
    </location>
</feature>
<evidence type="ECO:0000256" key="4">
    <source>
        <dbReference type="ARBA" id="ARBA00023163"/>
    </source>
</evidence>
<dbReference type="PANTHER" id="PTHR30427">
    <property type="entry name" value="TRANSCRIPTIONAL ACTIVATOR PROTEIN LYSR"/>
    <property type="match status" value="1"/>
</dbReference>
<dbReference type="SUPFAM" id="SSF46785">
    <property type="entry name" value="Winged helix' DNA-binding domain"/>
    <property type="match status" value="1"/>
</dbReference>
<dbReference type="GO" id="GO:0003700">
    <property type="term" value="F:DNA-binding transcription factor activity"/>
    <property type="evidence" value="ECO:0007669"/>
    <property type="project" value="InterPro"/>
</dbReference>
<comment type="caution">
    <text evidence="6">The sequence shown here is derived from an EMBL/GenBank/DDBJ whole genome shotgun (WGS) entry which is preliminary data.</text>
</comment>
<evidence type="ECO:0000313" key="7">
    <source>
        <dbReference type="Proteomes" id="UP001161276"/>
    </source>
</evidence>
<dbReference type="InterPro" id="IPR005119">
    <property type="entry name" value="LysR_subst-bd"/>
</dbReference>
<organism evidence="6 7">
    <name type="scientific">Achromobacter marplatensis</name>
    <dbReference type="NCBI Taxonomy" id="470868"/>
    <lineage>
        <taxon>Bacteria</taxon>
        <taxon>Pseudomonadati</taxon>
        <taxon>Pseudomonadota</taxon>
        <taxon>Betaproteobacteria</taxon>
        <taxon>Burkholderiales</taxon>
        <taxon>Alcaligenaceae</taxon>
        <taxon>Achromobacter</taxon>
    </lineage>
</organism>
<keyword evidence="2" id="KW-0805">Transcription regulation</keyword>
<dbReference type="PANTHER" id="PTHR30427:SF1">
    <property type="entry name" value="TRANSCRIPTIONAL ACTIVATOR PROTEIN LYSR"/>
    <property type="match status" value="1"/>
</dbReference>
<dbReference type="SUPFAM" id="SSF53850">
    <property type="entry name" value="Periplasmic binding protein-like II"/>
    <property type="match status" value="1"/>
</dbReference>
<accession>A0AA42WDS0</accession>
<dbReference type="Proteomes" id="UP001161276">
    <property type="component" value="Unassembled WGS sequence"/>
</dbReference>
<name>A0AA42WDS0_9BURK</name>
<reference evidence="6" key="1">
    <citation type="submission" date="2022-09" db="EMBL/GenBank/DDBJ databases">
        <title>Intensive care unit water sources are persistently colonized with multi-drug resistant bacteria and are the site of extensive horizontal gene transfer of antibiotic resistance genes.</title>
        <authorList>
            <person name="Diorio-Toth L."/>
        </authorList>
    </citation>
    <scope>NUCLEOTIDE SEQUENCE</scope>
    <source>
        <strain evidence="6">GD03676</strain>
    </source>
</reference>
<dbReference type="InterPro" id="IPR036390">
    <property type="entry name" value="WH_DNA-bd_sf"/>
</dbReference>
<evidence type="ECO:0000313" key="6">
    <source>
        <dbReference type="EMBL" id="MDH2052391.1"/>
    </source>
</evidence>
<gene>
    <name evidence="6" type="ORF">N5K24_18445</name>
</gene>
<dbReference type="AlphaFoldDB" id="A0AA42WDS0"/>
<dbReference type="EMBL" id="JAOCKG010000007">
    <property type="protein sequence ID" value="MDH2052391.1"/>
    <property type="molecule type" value="Genomic_DNA"/>
</dbReference>
<dbReference type="GO" id="GO:0010628">
    <property type="term" value="P:positive regulation of gene expression"/>
    <property type="evidence" value="ECO:0007669"/>
    <property type="project" value="TreeGrafter"/>
</dbReference>
<dbReference type="InterPro" id="IPR036388">
    <property type="entry name" value="WH-like_DNA-bd_sf"/>
</dbReference>
<keyword evidence="4" id="KW-0804">Transcription</keyword>